<dbReference type="Proteomes" id="UP001549366">
    <property type="component" value="Unassembled WGS sequence"/>
</dbReference>
<organism evidence="1 2">
    <name type="scientific">Endozoicomonas lisbonensis</name>
    <dbReference type="NCBI Taxonomy" id="3120522"/>
    <lineage>
        <taxon>Bacteria</taxon>
        <taxon>Pseudomonadati</taxon>
        <taxon>Pseudomonadota</taxon>
        <taxon>Gammaproteobacteria</taxon>
        <taxon>Oceanospirillales</taxon>
        <taxon>Endozoicomonadaceae</taxon>
        <taxon>Endozoicomonas</taxon>
    </lineage>
</organism>
<dbReference type="EMBL" id="JBEWTB010000003">
    <property type="protein sequence ID" value="MET4759590.1"/>
    <property type="molecule type" value="Genomic_DNA"/>
</dbReference>
<keyword evidence="2" id="KW-1185">Reference proteome</keyword>
<dbReference type="RefSeq" id="WP_354011435.1">
    <property type="nucleotide sequence ID" value="NZ_JBEWTA010000002.1"/>
</dbReference>
<reference evidence="1 2" key="1">
    <citation type="submission" date="2024-06" db="EMBL/GenBank/DDBJ databases">
        <title>Genomic Encyclopedia of Type Strains, Phase V (KMG-V): Genome sequencing to study the core and pangenomes of soil and plant-associated prokaryotes.</title>
        <authorList>
            <person name="Whitman W."/>
        </authorList>
    </citation>
    <scope>NUCLEOTIDE SEQUENCE [LARGE SCALE GENOMIC DNA]</scope>
    <source>
        <strain evidence="1 2">NE40</strain>
    </source>
</reference>
<name>A0ABV2SP99_9GAMM</name>
<accession>A0ABV2SP99</accession>
<evidence type="ECO:0000313" key="1">
    <source>
        <dbReference type="EMBL" id="MET4759590.1"/>
    </source>
</evidence>
<sequence>MAESIFVQSLTYIDDDGEQELDIGFLKSLVYIETIDLSGPKLIVRLNDYEGVFREDVGISEGGVIRATLADPYVSDNMHLTEDFDILSTPVSEDDVLTLNCLSSVVNALKQPADTGRFFVDMTARQILSELVPDIDIDAAEPPVVEPYHLLPGKRPSGLIRKMAKEQGCVAFYCRGKLIYKPLDDLFNADSAFDYHYNDNRQRFQLGAYRQISAHNVLRDKSARHYVGWHKADGLIESSGTEGYPAEFTGLTSSLTLNNMATLPVPVLDAFLHGQGGLSSGLAISITWNRENLESPLLESLPEKIVIGTVAHQYTFQKYHCRIKGVLPESLI</sequence>
<evidence type="ECO:0008006" key="3">
    <source>
        <dbReference type="Google" id="ProtNLM"/>
    </source>
</evidence>
<protein>
    <recommendedName>
        <fullName evidence="3">Phage tail protein</fullName>
    </recommendedName>
</protein>
<evidence type="ECO:0000313" key="2">
    <source>
        <dbReference type="Proteomes" id="UP001549366"/>
    </source>
</evidence>
<gene>
    <name evidence="1" type="ORF">V5J35_004909</name>
</gene>
<comment type="caution">
    <text evidence="1">The sequence shown here is derived from an EMBL/GenBank/DDBJ whole genome shotgun (WGS) entry which is preliminary data.</text>
</comment>
<proteinExistence type="predicted"/>